<dbReference type="Proteomes" id="UP001226434">
    <property type="component" value="Unassembled WGS sequence"/>
</dbReference>
<dbReference type="PANTHER" id="PTHR43547:SF2">
    <property type="entry name" value="HYBRID SIGNAL TRANSDUCTION HISTIDINE KINASE C"/>
    <property type="match status" value="1"/>
</dbReference>
<accession>A0ABT6RD11</accession>
<evidence type="ECO:0000259" key="8">
    <source>
        <dbReference type="PROSITE" id="PS50109"/>
    </source>
</evidence>
<dbReference type="RefSeq" id="WP_282334554.1">
    <property type="nucleotide sequence ID" value="NZ_JASBRG010000007.1"/>
</dbReference>
<dbReference type="InterPro" id="IPR009057">
    <property type="entry name" value="Homeodomain-like_sf"/>
</dbReference>
<dbReference type="Pfam" id="PF12833">
    <property type="entry name" value="HTH_18"/>
    <property type="match status" value="1"/>
</dbReference>
<dbReference type="InterPro" id="IPR013783">
    <property type="entry name" value="Ig-like_fold"/>
</dbReference>
<dbReference type="Pfam" id="PF07495">
    <property type="entry name" value="Y_Y_Y"/>
    <property type="match status" value="1"/>
</dbReference>
<feature type="domain" description="Response regulatory" evidence="9">
    <location>
        <begin position="1141"/>
        <end position="1256"/>
    </location>
</feature>
<evidence type="ECO:0000256" key="6">
    <source>
        <dbReference type="PROSITE-ProRule" id="PRU00169"/>
    </source>
</evidence>
<dbReference type="CDD" id="cd00075">
    <property type="entry name" value="HATPase"/>
    <property type="match status" value="1"/>
</dbReference>
<keyword evidence="4" id="KW-0805">Transcription regulation</keyword>
<dbReference type="PROSITE" id="PS50110">
    <property type="entry name" value="RESPONSE_REGULATORY"/>
    <property type="match status" value="1"/>
</dbReference>
<dbReference type="SMART" id="SM00448">
    <property type="entry name" value="REC"/>
    <property type="match status" value="1"/>
</dbReference>
<dbReference type="CDD" id="cd17574">
    <property type="entry name" value="REC_OmpR"/>
    <property type="match status" value="1"/>
</dbReference>
<evidence type="ECO:0000313" key="11">
    <source>
        <dbReference type="Proteomes" id="UP001226434"/>
    </source>
</evidence>
<evidence type="ECO:0000256" key="4">
    <source>
        <dbReference type="ARBA" id="ARBA00023015"/>
    </source>
</evidence>
<evidence type="ECO:0000256" key="2">
    <source>
        <dbReference type="ARBA" id="ARBA00012438"/>
    </source>
</evidence>
<dbReference type="EMBL" id="JASBRG010000007">
    <property type="protein sequence ID" value="MDI3320457.1"/>
    <property type="molecule type" value="Genomic_DNA"/>
</dbReference>
<protein>
    <recommendedName>
        <fullName evidence="2">histidine kinase</fullName>
        <ecNumber evidence="2">2.7.13.3</ecNumber>
    </recommendedName>
</protein>
<dbReference type="InterPro" id="IPR003661">
    <property type="entry name" value="HisK_dim/P_dom"/>
</dbReference>
<dbReference type="InterPro" id="IPR003594">
    <property type="entry name" value="HATPase_dom"/>
</dbReference>
<dbReference type="InterPro" id="IPR011006">
    <property type="entry name" value="CheY-like_superfamily"/>
</dbReference>
<comment type="caution">
    <text evidence="10">The sequence shown here is derived from an EMBL/GenBank/DDBJ whole genome shotgun (WGS) entry which is preliminary data.</text>
</comment>
<dbReference type="SUPFAM" id="SSF55874">
    <property type="entry name" value="ATPase domain of HSP90 chaperone/DNA topoisomerase II/histidine kinase"/>
    <property type="match status" value="1"/>
</dbReference>
<name>A0ABT6RD11_9BACT</name>
<dbReference type="InterPro" id="IPR036097">
    <property type="entry name" value="HisK_dim/P_sf"/>
</dbReference>
<feature type="modified residue" description="4-aspartylphosphate" evidence="6">
    <location>
        <position position="1189"/>
    </location>
</feature>
<dbReference type="Gene3D" id="2.130.10.10">
    <property type="entry name" value="YVTN repeat-like/Quinoprotein amine dehydrogenase"/>
    <property type="match status" value="2"/>
</dbReference>
<dbReference type="InterPro" id="IPR005467">
    <property type="entry name" value="His_kinase_dom"/>
</dbReference>
<dbReference type="SUPFAM" id="SSF52172">
    <property type="entry name" value="CheY-like"/>
    <property type="match status" value="1"/>
</dbReference>
<dbReference type="InterPro" id="IPR015943">
    <property type="entry name" value="WD40/YVTN_repeat-like_dom_sf"/>
</dbReference>
<dbReference type="CDD" id="cd00146">
    <property type="entry name" value="PKD"/>
    <property type="match status" value="1"/>
</dbReference>
<evidence type="ECO:0000259" key="7">
    <source>
        <dbReference type="PROSITE" id="PS01124"/>
    </source>
</evidence>
<dbReference type="Gene3D" id="3.30.565.10">
    <property type="entry name" value="Histidine kinase-like ATPase, C-terminal domain"/>
    <property type="match status" value="1"/>
</dbReference>
<dbReference type="Pfam" id="PF00072">
    <property type="entry name" value="Response_reg"/>
    <property type="match status" value="1"/>
</dbReference>
<evidence type="ECO:0000256" key="1">
    <source>
        <dbReference type="ARBA" id="ARBA00000085"/>
    </source>
</evidence>
<evidence type="ECO:0000259" key="9">
    <source>
        <dbReference type="PROSITE" id="PS50110"/>
    </source>
</evidence>
<dbReference type="Gene3D" id="3.40.50.2300">
    <property type="match status" value="1"/>
</dbReference>
<dbReference type="Gene3D" id="1.10.287.130">
    <property type="match status" value="1"/>
</dbReference>
<dbReference type="InterPro" id="IPR011110">
    <property type="entry name" value="Reg_prop"/>
</dbReference>
<dbReference type="CDD" id="cd00082">
    <property type="entry name" value="HisKA"/>
    <property type="match status" value="1"/>
</dbReference>
<dbReference type="Gene3D" id="1.10.10.60">
    <property type="entry name" value="Homeodomain-like"/>
    <property type="match status" value="2"/>
</dbReference>
<keyword evidence="11" id="KW-1185">Reference proteome</keyword>
<dbReference type="Pfam" id="PF07494">
    <property type="entry name" value="Reg_prop"/>
    <property type="match status" value="8"/>
</dbReference>
<proteinExistence type="predicted"/>
<sequence length="1390" mass="156850">MELISFAPLREKNCRTTRVPKFVVLMTRLIVCFCCLLFVAPLRGTSQAPAINFKHIRNEDGLSNSTIECIYQDGRGFIWFGTRDGLNRYDGYKIKVFKTNDSIATSISDNFITCLFQDKSQQLWIGTANGLNSFDPVTNAFTRYKYSGKSGSISYNYISGIVEESNNRLLVSTLGGGLNIFDKNTKSFTSLRQNGTAKGPASDKIYCLYKDSRGNTWVGSDAGVQIFDAENAFFKTPLEVSNISNAVTAIKEDKGGNLIIGTAGNGLYLFNQQFNTLKQFSHSVTDNASISSNLVRAIWVTASGKIWTGTVNGGLDLFDPVSGRFFNYKYEPGDPQSLSQRTVSALFEDNQENLWVGTHRGGVNIYMPKTEKFSLYRQERSDNSLSYNDVKSFCEDREGNIWIGTDGGGLNLFDRNKKTFTHFKYDPLNARSLASNEVLGITEDSKGKLWVGTWGGGLCLLDRASRTFTRLTHNAADNGSISSNFIQAIFEDSQQRLWIATYYGGLNLYDQNTRKFSAVKTSASGKTKISGNNTVSINEDKSGNIWIGTDDGGLNCLQRSTGEFIHYFNNEEKKPDLRVIFVDSHNRLWVGQKGLYLFDEKQNAFQLFTKKAGLSDEFIKGMEEDNNGIFWITTSNGLTKFDPSTLAFKKYNTADGLQGMEFEANAFLKTKDGQIFFGGVNGFNSFYPKNISTNGFVPPVYITDLQISNDPHPSAKQKEDISYTHKVVLSYRQSTFAFSFAALNYVASENNKFAYKLDGWDKDWIEAGNDRKASYTNVSPGTYTFRVRASNNDGIWNETGQEITLVITPPFWATWWFKTIVALIVGGVAYSFYQNKRKLERQKLEEEKKEEVHQMQLQFFTNISHEFRTPLSLIMGPAEKLIQDKTASQHHQYYNIIYRNAYRLMNLINELMDFRKAESGILKLHVMPGNMELFLQEIAEEFGGAANEKNIHFTVSTSGIPNESWFDRQILEKILINLIGNSFKYTASGGTITVQAVASMEGYKPPFENHLNIASDYKPLQTIYLRVADNGIGISKESIVHLFERYYKVSDTHMGYGIGLAFVKSITALHKGSIRVYSERNKGTEIIVALPCSREDFSDEERWMSNQTPNSTFAGAYDVDDQAEELPVEEEPQPENTNAPLILIVDDNDELRNFLRDSIGKKYRIAEAANGKDGLALAKADHPDLIISDIMMPVMNGVDLCRQVKEDVEISDIPFLMLTAKESLQSKIEGTDSGADHYFTKPISINLLEKTIDNIFKQKEKLKEKYRRDYYSEVKDIVQSSKDKDFLQELITVIETHISSPEMDINYICTQIGMSRTSLYHKIKSITGQSIGEFIRSIRLKKAAQLLTEEDISITEAMYSVGIQTQSYFTKAFKNEFGKTPSQFLKELKR</sequence>
<comment type="catalytic activity">
    <reaction evidence="1">
        <text>ATP + protein L-histidine = ADP + protein N-phospho-L-histidine.</text>
        <dbReference type="EC" id="2.7.13.3"/>
    </reaction>
</comment>
<evidence type="ECO:0000256" key="3">
    <source>
        <dbReference type="ARBA" id="ARBA00022553"/>
    </source>
</evidence>
<dbReference type="EC" id="2.7.13.3" evidence="2"/>
<dbReference type="SUPFAM" id="SSF47384">
    <property type="entry name" value="Homodimeric domain of signal transducing histidine kinase"/>
    <property type="match status" value="1"/>
</dbReference>
<reference evidence="10 11" key="1">
    <citation type="submission" date="2023-05" db="EMBL/GenBank/DDBJ databases">
        <title>Genome sequence of Pinibacter sp. MAH-24.</title>
        <authorList>
            <person name="Huq M.A."/>
        </authorList>
    </citation>
    <scope>NUCLEOTIDE SEQUENCE [LARGE SCALE GENOMIC DNA]</scope>
    <source>
        <strain evidence="10 11">MAH-24</strain>
    </source>
</reference>
<dbReference type="SMART" id="SM00387">
    <property type="entry name" value="HATPase_c"/>
    <property type="match status" value="1"/>
</dbReference>
<evidence type="ECO:0000313" key="10">
    <source>
        <dbReference type="EMBL" id="MDI3320457.1"/>
    </source>
</evidence>
<dbReference type="PROSITE" id="PS50109">
    <property type="entry name" value="HIS_KIN"/>
    <property type="match status" value="1"/>
</dbReference>
<dbReference type="InterPro" id="IPR004358">
    <property type="entry name" value="Sig_transdc_His_kin-like_C"/>
</dbReference>
<feature type="domain" description="Histidine kinase" evidence="8">
    <location>
        <begin position="862"/>
        <end position="1094"/>
    </location>
</feature>
<dbReference type="SMART" id="SM00388">
    <property type="entry name" value="HisKA"/>
    <property type="match status" value="1"/>
</dbReference>
<dbReference type="SUPFAM" id="SSF63829">
    <property type="entry name" value="Calcium-dependent phosphotriesterase"/>
    <property type="match status" value="3"/>
</dbReference>
<dbReference type="PRINTS" id="PR00344">
    <property type="entry name" value="BCTRLSENSOR"/>
</dbReference>
<dbReference type="PROSITE" id="PS01124">
    <property type="entry name" value="HTH_ARAC_FAMILY_2"/>
    <property type="match status" value="1"/>
</dbReference>
<dbReference type="InterPro" id="IPR011123">
    <property type="entry name" value="Y_Y_Y"/>
</dbReference>
<evidence type="ECO:0000256" key="5">
    <source>
        <dbReference type="ARBA" id="ARBA00023163"/>
    </source>
</evidence>
<dbReference type="Gene3D" id="2.60.40.10">
    <property type="entry name" value="Immunoglobulins"/>
    <property type="match status" value="1"/>
</dbReference>
<organism evidence="10 11">
    <name type="scientific">Pinibacter soli</name>
    <dbReference type="NCBI Taxonomy" id="3044211"/>
    <lineage>
        <taxon>Bacteria</taxon>
        <taxon>Pseudomonadati</taxon>
        <taxon>Bacteroidota</taxon>
        <taxon>Chitinophagia</taxon>
        <taxon>Chitinophagales</taxon>
        <taxon>Chitinophagaceae</taxon>
        <taxon>Pinibacter</taxon>
    </lineage>
</organism>
<keyword evidence="5" id="KW-0804">Transcription</keyword>
<dbReference type="InterPro" id="IPR036890">
    <property type="entry name" value="HATPase_C_sf"/>
</dbReference>
<dbReference type="Pfam" id="PF02518">
    <property type="entry name" value="HATPase_c"/>
    <property type="match status" value="1"/>
</dbReference>
<dbReference type="InterPro" id="IPR018060">
    <property type="entry name" value="HTH_AraC"/>
</dbReference>
<gene>
    <name evidence="10" type="ORF">QJ048_11770</name>
</gene>
<feature type="domain" description="HTH araC/xylS-type" evidence="7">
    <location>
        <begin position="1288"/>
        <end position="1387"/>
    </location>
</feature>
<keyword evidence="3 6" id="KW-0597">Phosphoprotein</keyword>
<dbReference type="SUPFAM" id="SSF46689">
    <property type="entry name" value="Homeodomain-like"/>
    <property type="match status" value="1"/>
</dbReference>
<dbReference type="InterPro" id="IPR001789">
    <property type="entry name" value="Sig_transdc_resp-reg_receiver"/>
</dbReference>
<dbReference type="Pfam" id="PF00512">
    <property type="entry name" value="HisKA"/>
    <property type="match status" value="1"/>
</dbReference>
<dbReference type="PANTHER" id="PTHR43547">
    <property type="entry name" value="TWO-COMPONENT HISTIDINE KINASE"/>
    <property type="match status" value="1"/>
</dbReference>
<dbReference type="SMART" id="SM00342">
    <property type="entry name" value="HTH_ARAC"/>
    <property type="match status" value="1"/>
</dbReference>